<dbReference type="GO" id="GO:0032259">
    <property type="term" value="P:methylation"/>
    <property type="evidence" value="ECO:0007669"/>
    <property type="project" value="UniProtKB-KW"/>
</dbReference>
<comment type="caution">
    <text evidence="3">The sequence shown here is derived from an EMBL/GenBank/DDBJ whole genome shotgun (WGS) entry which is preliminary data.</text>
</comment>
<evidence type="ECO:0000313" key="4">
    <source>
        <dbReference type="Proteomes" id="UP000403266"/>
    </source>
</evidence>
<reference evidence="3 4" key="1">
    <citation type="journal article" date="2019" name="Syst. Appl. Microbiol.">
        <title>Microvirga tunisiensis sp. nov., a root nodule symbiotic bacterium isolated from Lupinus micranthus and L. luteus grown in Northern Tunisia.</title>
        <authorList>
            <person name="Msaddak A."/>
            <person name="Rejili M."/>
            <person name="Duran D."/>
            <person name="Mars M."/>
            <person name="Palacios J.M."/>
            <person name="Ruiz-Argueso T."/>
            <person name="Rey L."/>
            <person name="Imperial J."/>
        </authorList>
    </citation>
    <scope>NUCLEOTIDE SEQUENCE [LARGE SCALE GENOMIC DNA]</scope>
    <source>
        <strain evidence="3 4">Lmie10</strain>
    </source>
</reference>
<feature type="region of interest" description="Disordered" evidence="1">
    <location>
        <begin position="217"/>
        <end position="241"/>
    </location>
</feature>
<accession>A0A5N7MKJ1</accession>
<dbReference type="CDD" id="cd02440">
    <property type="entry name" value="AdoMet_MTases"/>
    <property type="match status" value="1"/>
</dbReference>
<evidence type="ECO:0000256" key="1">
    <source>
        <dbReference type="SAM" id="MobiDB-lite"/>
    </source>
</evidence>
<gene>
    <name evidence="3" type="ORF">FS320_18560</name>
</gene>
<organism evidence="3 4">
    <name type="scientific">Microvirga tunisiensis</name>
    <dbReference type="NCBI Taxonomy" id="2108360"/>
    <lineage>
        <taxon>Bacteria</taxon>
        <taxon>Pseudomonadati</taxon>
        <taxon>Pseudomonadota</taxon>
        <taxon>Alphaproteobacteria</taxon>
        <taxon>Hyphomicrobiales</taxon>
        <taxon>Methylobacteriaceae</taxon>
        <taxon>Microvirga</taxon>
    </lineage>
</organism>
<keyword evidence="3" id="KW-0808">Transferase</keyword>
<sequence length="241" mass="27149">MNWRDYWNRDTPIYTSERHKMLHYRLLANDIIGLIPSPKAVVLDYGSGEALLADKIAARCARLYLSDAAPLVRERLTERFKGNERIVVLSIDDVTGIADASLDLIVVNSLVQYLSLDEFRALLRLMHEKLKADGKLVLGDIIPPDISPLTDAKALLSFAWQGGFLRSAITGLARTAFSDYRKVREELGLAQYSEEEIVDLVQDAGFETGRAERNLGHNQARMTFLARPSPQARDTEDFTER</sequence>
<evidence type="ECO:0000259" key="2">
    <source>
        <dbReference type="Pfam" id="PF08241"/>
    </source>
</evidence>
<dbReference type="Gene3D" id="3.40.50.150">
    <property type="entry name" value="Vaccinia Virus protein VP39"/>
    <property type="match status" value="1"/>
</dbReference>
<evidence type="ECO:0000313" key="3">
    <source>
        <dbReference type="EMBL" id="MPR27160.1"/>
    </source>
</evidence>
<dbReference type="Pfam" id="PF08241">
    <property type="entry name" value="Methyltransf_11"/>
    <property type="match status" value="1"/>
</dbReference>
<dbReference type="AlphaFoldDB" id="A0A5N7MKJ1"/>
<dbReference type="Proteomes" id="UP000403266">
    <property type="component" value="Unassembled WGS sequence"/>
</dbReference>
<dbReference type="SUPFAM" id="SSF53335">
    <property type="entry name" value="S-adenosyl-L-methionine-dependent methyltransferases"/>
    <property type="match status" value="1"/>
</dbReference>
<dbReference type="RefSeq" id="WP_152713302.1">
    <property type="nucleotide sequence ID" value="NZ_VOSJ01000075.1"/>
</dbReference>
<proteinExistence type="predicted"/>
<protein>
    <submittedName>
        <fullName evidence="3">Class I SAM-dependent methyltransferase</fullName>
    </submittedName>
</protein>
<feature type="domain" description="Methyltransferase type 11" evidence="2">
    <location>
        <begin position="43"/>
        <end position="138"/>
    </location>
</feature>
<dbReference type="EMBL" id="VOSK01000075">
    <property type="protein sequence ID" value="MPR27160.1"/>
    <property type="molecule type" value="Genomic_DNA"/>
</dbReference>
<dbReference type="InterPro" id="IPR029063">
    <property type="entry name" value="SAM-dependent_MTases_sf"/>
</dbReference>
<dbReference type="OrthoDB" id="7334795at2"/>
<dbReference type="InterPro" id="IPR013216">
    <property type="entry name" value="Methyltransf_11"/>
</dbReference>
<keyword evidence="4" id="KW-1185">Reference proteome</keyword>
<keyword evidence="3" id="KW-0489">Methyltransferase</keyword>
<dbReference type="GO" id="GO:0008757">
    <property type="term" value="F:S-adenosylmethionine-dependent methyltransferase activity"/>
    <property type="evidence" value="ECO:0007669"/>
    <property type="project" value="InterPro"/>
</dbReference>
<name>A0A5N7MKJ1_9HYPH</name>